<keyword evidence="2" id="KW-1185">Reference proteome</keyword>
<evidence type="ECO:0000313" key="2">
    <source>
        <dbReference type="Proteomes" id="UP000814033"/>
    </source>
</evidence>
<gene>
    <name evidence="1" type="ORF">FA95DRAFT_1611412</name>
</gene>
<dbReference type="Proteomes" id="UP000814033">
    <property type="component" value="Unassembled WGS sequence"/>
</dbReference>
<sequence length="231" mass="24589">MSSATSFTSPTPAFTPPPLSSATPDAPTPTMPTGSSADRSQAPSSLYLYTFVATLILLVVICALLVGRGMVRRRHQHAALLEAIANGTHPPPVCPTDRPKMWEVYVGPEKKGERDVEKGWADLRPVSARVIHARQAGPRQDSPALQARGVLRRPFSLFRRAQAAPPPTPSPEQEREEDAQQHPPAPVPVQVAVLVAMPGSGRGAAHDGLPVLEIGVGVARGREEEPAPVKA</sequence>
<organism evidence="1 2">
    <name type="scientific">Auriscalpium vulgare</name>
    <dbReference type="NCBI Taxonomy" id="40419"/>
    <lineage>
        <taxon>Eukaryota</taxon>
        <taxon>Fungi</taxon>
        <taxon>Dikarya</taxon>
        <taxon>Basidiomycota</taxon>
        <taxon>Agaricomycotina</taxon>
        <taxon>Agaricomycetes</taxon>
        <taxon>Russulales</taxon>
        <taxon>Auriscalpiaceae</taxon>
        <taxon>Auriscalpium</taxon>
    </lineage>
</organism>
<proteinExistence type="predicted"/>
<name>A0ACB8RBH2_9AGAM</name>
<protein>
    <submittedName>
        <fullName evidence="1">Uncharacterized protein</fullName>
    </submittedName>
</protein>
<evidence type="ECO:0000313" key="1">
    <source>
        <dbReference type="EMBL" id="KAI0040913.1"/>
    </source>
</evidence>
<dbReference type="EMBL" id="MU276158">
    <property type="protein sequence ID" value="KAI0040913.1"/>
    <property type="molecule type" value="Genomic_DNA"/>
</dbReference>
<reference evidence="1" key="1">
    <citation type="submission" date="2021-02" db="EMBL/GenBank/DDBJ databases">
        <authorList>
            <consortium name="DOE Joint Genome Institute"/>
            <person name="Ahrendt S."/>
            <person name="Looney B.P."/>
            <person name="Miyauchi S."/>
            <person name="Morin E."/>
            <person name="Drula E."/>
            <person name="Courty P.E."/>
            <person name="Chicoki N."/>
            <person name="Fauchery L."/>
            <person name="Kohler A."/>
            <person name="Kuo A."/>
            <person name="Labutti K."/>
            <person name="Pangilinan J."/>
            <person name="Lipzen A."/>
            <person name="Riley R."/>
            <person name="Andreopoulos W."/>
            <person name="He G."/>
            <person name="Johnson J."/>
            <person name="Barry K.W."/>
            <person name="Grigoriev I.V."/>
            <person name="Nagy L."/>
            <person name="Hibbett D."/>
            <person name="Henrissat B."/>
            <person name="Matheny P.B."/>
            <person name="Labbe J."/>
            <person name="Martin F."/>
        </authorList>
    </citation>
    <scope>NUCLEOTIDE SEQUENCE</scope>
    <source>
        <strain evidence="1">FP105234-sp</strain>
    </source>
</reference>
<accession>A0ACB8RBH2</accession>
<comment type="caution">
    <text evidence="1">The sequence shown here is derived from an EMBL/GenBank/DDBJ whole genome shotgun (WGS) entry which is preliminary data.</text>
</comment>
<reference evidence="1" key="2">
    <citation type="journal article" date="2022" name="New Phytol.">
        <title>Evolutionary transition to the ectomycorrhizal habit in the genomes of a hyperdiverse lineage of mushroom-forming fungi.</title>
        <authorList>
            <person name="Looney B."/>
            <person name="Miyauchi S."/>
            <person name="Morin E."/>
            <person name="Drula E."/>
            <person name="Courty P.E."/>
            <person name="Kohler A."/>
            <person name="Kuo A."/>
            <person name="LaButti K."/>
            <person name="Pangilinan J."/>
            <person name="Lipzen A."/>
            <person name="Riley R."/>
            <person name="Andreopoulos W."/>
            <person name="He G."/>
            <person name="Johnson J."/>
            <person name="Nolan M."/>
            <person name="Tritt A."/>
            <person name="Barry K.W."/>
            <person name="Grigoriev I.V."/>
            <person name="Nagy L.G."/>
            <person name="Hibbett D."/>
            <person name="Henrissat B."/>
            <person name="Matheny P.B."/>
            <person name="Labbe J."/>
            <person name="Martin F.M."/>
        </authorList>
    </citation>
    <scope>NUCLEOTIDE SEQUENCE</scope>
    <source>
        <strain evidence="1">FP105234-sp</strain>
    </source>
</reference>